<evidence type="ECO:0000256" key="4">
    <source>
        <dbReference type="ARBA" id="ARBA00022692"/>
    </source>
</evidence>
<dbReference type="Gene3D" id="2.60.40.1120">
    <property type="entry name" value="Carboxypeptidase-like, regulatory domain"/>
    <property type="match status" value="1"/>
</dbReference>
<protein>
    <recommendedName>
        <fullName evidence="9">TonB-dependent receptor plug domain-containing protein</fullName>
    </recommendedName>
</protein>
<proteinExistence type="inferred from homology"/>
<dbReference type="InterPro" id="IPR037066">
    <property type="entry name" value="Plug_dom_sf"/>
</dbReference>
<dbReference type="PROSITE" id="PS52016">
    <property type="entry name" value="TONB_DEPENDENT_REC_3"/>
    <property type="match status" value="1"/>
</dbReference>
<evidence type="ECO:0000256" key="6">
    <source>
        <dbReference type="ARBA" id="ARBA00023237"/>
    </source>
</evidence>
<dbReference type="SUPFAM" id="SSF56935">
    <property type="entry name" value="Porins"/>
    <property type="match status" value="1"/>
</dbReference>
<evidence type="ECO:0000256" key="8">
    <source>
        <dbReference type="SAM" id="SignalP"/>
    </source>
</evidence>
<dbReference type="OrthoDB" id="9758870at2"/>
<evidence type="ECO:0000256" key="2">
    <source>
        <dbReference type="ARBA" id="ARBA00022448"/>
    </source>
</evidence>
<dbReference type="RefSeq" id="WP_046309969.1">
    <property type="nucleotide sequence ID" value="NZ_CBCSCY010000001.1"/>
</dbReference>
<dbReference type="PATRIC" id="fig|400092.3.peg.1594"/>
<accession>A0A0E3ZEK2</accession>
<dbReference type="SUPFAM" id="SSF49464">
    <property type="entry name" value="Carboxypeptidase regulatory domain-like"/>
    <property type="match status" value="1"/>
</dbReference>
<evidence type="ECO:0000256" key="3">
    <source>
        <dbReference type="ARBA" id="ARBA00022452"/>
    </source>
</evidence>
<evidence type="ECO:0000313" key="10">
    <source>
        <dbReference type="EMBL" id="AKD02949.1"/>
    </source>
</evidence>
<keyword evidence="6 7" id="KW-0998">Cell outer membrane</keyword>
<dbReference type="Pfam" id="PF13715">
    <property type="entry name" value="CarbopepD_reg_2"/>
    <property type="match status" value="1"/>
</dbReference>
<evidence type="ECO:0000256" key="1">
    <source>
        <dbReference type="ARBA" id="ARBA00004571"/>
    </source>
</evidence>
<keyword evidence="2 7" id="KW-0813">Transport</keyword>
<dbReference type="InterPro" id="IPR039426">
    <property type="entry name" value="TonB-dep_rcpt-like"/>
</dbReference>
<sequence>MNRLYRFAILCWCLCIAVVHAHAQQKSEPVLVTATYSNQPLKNVLLDLQEKHELRMFYLGEWLDGVQVTQIFQEEPLPSVLRKVLATAQLTAILYDPQTVVLVPGLTSDADTTESQGALAGAAAAKSGNNRMVTLSGYVIEAKTREPSIGAAVLIEELKKGTVTDGKGYFALTVPAGNYTLEVRAVGMVADKRRLQLQQSRILNVELFEVSNQLREVEVSAVAPDQNVASLEMGVARLNIKEVKAIPAFLGEVDVVRSVLAMPGVTTVGEGATGFNVRGGSVDQNLILQDEAPLFNSSHLFGFFSVFNPDMVEDVTLYRGGIPSRFGGRVSSVLDVKMKDGSKTTPIVSGGIGLLSSRLMVEGPLVKDKASFVLGGRGAYPGLMMRYVPNKSVRDSDGYFYDLNAKLSYTLSEKDQLMVSGYFSRDSFRFGADTTYTWGTATGTFKWGHTFSNKLFSTVTGVIGDYQYGVSAETPPNNFTLDSDIKYKLLKADFNYEPTPQHKIGLGASSTLYDFNSGELKPSSEQSSLLHIKMPHERSLETALYLDHEYILSSKVSASYGLRYSSYFNLGPGSVYVYNPELPRRESSITDTLHYGSGKLIKQYHYLEPRVSLRVALGENSSVKLGYNRMVQYIHLISNTAAASPVDIWKTSNPYLKPQVGDQVALGFFKNMQDNSVELSAEGYYKMLHNLVEYKDGARLLLNSTLDADLLPGDGKAYGVELMVRRKGKKLTGWASYTFSRSLRKVDGPTPEEKINNGSYFPANYDKPHDFTMILNQQLSRLISFSANFTYSTGRPITYPESVSMVGGLLMVNYSDRNQHRIPDYHRLDVALTIDGTNKRNVNKVSSWTFSVYNLYGRKNPYSVYFKPAYGGTIPQAYKLSVIGSAVPAITYNFKITK</sequence>
<dbReference type="InterPro" id="IPR008969">
    <property type="entry name" value="CarboxyPept-like_regulatory"/>
</dbReference>
<reference evidence="10 11" key="1">
    <citation type="journal article" date="2015" name="Sci. Rep.">
        <title>Unraveling adaptation of Pontibacter korlensis to radiation and infertility in desert through complete genome and comparative transcriptomic analysis.</title>
        <authorList>
            <person name="Dai J."/>
            <person name="Dai W."/>
            <person name="Qiu C."/>
            <person name="Yang Z."/>
            <person name="Zhang Y."/>
            <person name="Zhou M."/>
            <person name="Zhang L."/>
            <person name="Fang C."/>
            <person name="Gao Q."/>
            <person name="Yang Q."/>
            <person name="Li X."/>
            <person name="Wang Z."/>
            <person name="Wang Z."/>
            <person name="Jia Z."/>
            <person name="Chen X."/>
        </authorList>
    </citation>
    <scope>NUCLEOTIDE SEQUENCE [LARGE SCALE GENOMIC DNA]</scope>
    <source>
        <strain evidence="10 11">X14-1T</strain>
    </source>
</reference>
<dbReference type="GO" id="GO:0009279">
    <property type="term" value="C:cell outer membrane"/>
    <property type="evidence" value="ECO:0007669"/>
    <property type="project" value="UniProtKB-SubCell"/>
</dbReference>
<dbReference type="InterPro" id="IPR036942">
    <property type="entry name" value="Beta-barrel_TonB_sf"/>
</dbReference>
<evidence type="ECO:0000313" key="11">
    <source>
        <dbReference type="Proteomes" id="UP000033109"/>
    </source>
</evidence>
<evidence type="ECO:0000256" key="5">
    <source>
        <dbReference type="ARBA" id="ARBA00023136"/>
    </source>
</evidence>
<comment type="similarity">
    <text evidence="7">Belongs to the TonB-dependent receptor family.</text>
</comment>
<keyword evidence="5 7" id="KW-0472">Membrane</keyword>
<keyword evidence="4 7" id="KW-0812">Transmembrane</keyword>
<keyword evidence="3 7" id="KW-1134">Transmembrane beta strand</keyword>
<dbReference type="Proteomes" id="UP000033109">
    <property type="component" value="Chromosome"/>
</dbReference>
<name>A0A0E3ZEK2_9BACT</name>
<dbReference type="AlphaFoldDB" id="A0A0E3ZEK2"/>
<evidence type="ECO:0000259" key="9">
    <source>
        <dbReference type="Pfam" id="PF07715"/>
    </source>
</evidence>
<organism evidence="10 11">
    <name type="scientific">Pontibacter korlensis</name>
    <dbReference type="NCBI Taxonomy" id="400092"/>
    <lineage>
        <taxon>Bacteria</taxon>
        <taxon>Pseudomonadati</taxon>
        <taxon>Bacteroidota</taxon>
        <taxon>Cytophagia</taxon>
        <taxon>Cytophagales</taxon>
        <taxon>Hymenobacteraceae</taxon>
        <taxon>Pontibacter</taxon>
    </lineage>
</organism>
<evidence type="ECO:0000256" key="7">
    <source>
        <dbReference type="PROSITE-ProRule" id="PRU01360"/>
    </source>
</evidence>
<feature type="chain" id="PRO_5002416278" description="TonB-dependent receptor plug domain-containing protein" evidence="8">
    <location>
        <begin position="24"/>
        <end position="898"/>
    </location>
</feature>
<keyword evidence="8" id="KW-0732">Signal</keyword>
<feature type="signal peptide" evidence="8">
    <location>
        <begin position="1"/>
        <end position="23"/>
    </location>
</feature>
<dbReference type="KEGG" id="pko:PKOR_07185"/>
<dbReference type="STRING" id="400092.PKOR_07185"/>
<gene>
    <name evidence="10" type="ORF">PKOR_07185</name>
</gene>
<dbReference type="Pfam" id="PF07715">
    <property type="entry name" value="Plug"/>
    <property type="match status" value="1"/>
</dbReference>
<dbReference type="Gene3D" id="2.40.170.20">
    <property type="entry name" value="TonB-dependent receptor, beta-barrel domain"/>
    <property type="match status" value="1"/>
</dbReference>
<dbReference type="Gene3D" id="2.170.130.10">
    <property type="entry name" value="TonB-dependent receptor, plug domain"/>
    <property type="match status" value="1"/>
</dbReference>
<keyword evidence="11" id="KW-1185">Reference proteome</keyword>
<dbReference type="InterPro" id="IPR012910">
    <property type="entry name" value="Plug_dom"/>
</dbReference>
<dbReference type="EMBL" id="CP009621">
    <property type="protein sequence ID" value="AKD02949.1"/>
    <property type="molecule type" value="Genomic_DNA"/>
</dbReference>
<feature type="domain" description="TonB-dependent receptor plug" evidence="9">
    <location>
        <begin position="258"/>
        <end position="329"/>
    </location>
</feature>
<dbReference type="HOGENOM" id="CLU_016599_0_0_10"/>
<comment type="subcellular location">
    <subcellularLocation>
        <location evidence="1 7">Cell outer membrane</location>
        <topology evidence="1 7">Multi-pass membrane protein</topology>
    </subcellularLocation>
</comment>